<dbReference type="Proteomes" id="UP000708208">
    <property type="component" value="Unassembled WGS sequence"/>
</dbReference>
<dbReference type="GO" id="GO:0009408">
    <property type="term" value="P:response to heat"/>
    <property type="evidence" value="ECO:0007669"/>
    <property type="project" value="TreeGrafter"/>
</dbReference>
<dbReference type="CDD" id="cd06526">
    <property type="entry name" value="metazoan_ACD"/>
    <property type="match status" value="1"/>
</dbReference>
<gene>
    <name evidence="5" type="ORF">AFUS01_LOCUS19423</name>
</gene>
<evidence type="ECO:0000259" key="4">
    <source>
        <dbReference type="PROSITE" id="PS01031"/>
    </source>
</evidence>
<reference evidence="5" key="1">
    <citation type="submission" date="2021-06" db="EMBL/GenBank/DDBJ databases">
        <authorList>
            <person name="Hodson N. C."/>
            <person name="Mongue J. A."/>
            <person name="Jaron S. K."/>
        </authorList>
    </citation>
    <scope>NUCLEOTIDE SEQUENCE</scope>
</reference>
<dbReference type="GO" id="GO:0005634">
    <property type="term" value="C:nucleus"/>
    <property type="evidence" value="ECO:0007669"/>
    <property type="project" value="TreeGrafter"/>
</dbReference>
<organism evidence="5 6">
    <name type="scientific">Allacma fusca</name>
    <dbReference type="NCBI Taxonomy" id="39272"/>
    <lineage>
        <taxon>Eukaryota</taxon>
        <taxon>Metazoa</taxon>
        <taxon>Ecdysozoa</taxon>
        <taxon>Arthropoda</taxon>
        <taxon>Hexapoda</taxon>
        <taxon>Collembola</taxon>
        <taxon>Symphypleona</taxon>
        <taxon>Sminthuridae</taxon>
        <taxon>Allacma</taxon>
    </lineage>
</organism>
<dbReference type="PANTHER" id="PTHR45640:SF26">
    <property type="entry name" value="RE23625P"/>
    <property type="match status" value="1"/>
</dbReference>
<dbReference type="Pfam" id="PF00011">
    <property type="entry name" value="HSP20"/>
    <property type="match status" value="1"/>
</dbReference>
<dbReference type="AlphaFoldDB" id="A0A8J2P3Q0"/>
<keyword evidence="6" id="KW-1185">Reference proteome</keyword>
<feature type="domain" description="SHSP" evidence="4">
    <location>
        <begin position="125"/>
        <end position="234"/>
    </location>
</feature>
<dbReference type="InterPro" id="IPR001436">
    <property type="entry name" value="Alpha-crystallin/sHSP_animal"/>
</dbReference>
<proteinExistence type="inferred from homology"/>
<evidence type="ECO:0000256" key="3">
    <source>
        <dbReference type="SAM" id="MobiDB-lite"/>
    </source>
</evidence>
<evidence type="ECO:0000256" key="1">
    <source>
        <dbReference type="PROSITE-ProRule" id="PRU00285"/>
    </source>
</evidence>
<evidence type="ECO:0000313" key="6">
    <source>
        <dbReference type="Proteomes" id="UP000708208"/>
    </source>
</evidence>
<dbReference type="GO" id="GO:0051082">
    <property type="term" value="F:unfolded protein binding"/>
    <property type="evidence" value="ECO:0007669"/>
    <property type="project" value="TreeGrafter"/>
</dbReference>
<accession>A0A8J2P3Q0</accession>
<dbReference type="PROSITE" id="PS01031">
    <property type="entry name" value="SHSP"/>
    <property type="match status" value="1"/>
</dbReference>
<feature type="region of interest" description="Disordered" evidence="3">
    <location>
        <begin position="93"/>
        <end position="136"/>
    </location>
</feature>
<dbReference type="EMBL" id="CAJVCH010200478">
    <property type="protein sequence ID" value="CAG7730805.1"/>
    <property type="molecule type" value="Genomic_DNA"/>
</dbReference>
<dbReference type="PANTHER" id="PTHR45640">
    <property type="entry name" value="HEAT SHOCK PROTEIN HSP-12.2-RELATED"/>
    <property type="match status" value="1"/>
</dbReference>
<protein>
    <recommendedName>
        <fullName evidence="4">SHSP domain-containing protein</fullName>
    </recommendedName>
</protein>
<comment type="similarity">
    <text evidence="1 2">Belongs to the small heat shock protein (HSP20) family.</text>
</comment>
<evidence type="ECO:0000313" key="5">
    <source>
        <dbReference type="EMBL" id="CAG7730805.1"/>
    </source>
</evidence>
<dbReference type="GO" id="GO:0042026">
    <property type="term" value="P:protein refolding"/>
    <property type="evidence" value="ECO:0007669"/>
    <property type="project" value="TreeGrafter"/>
</dbReference>
<dbReference type="InterPro" id="IPR002068">
    <property type="entry name" value="A-crystallin/Hsp20_dom"/>
</dbReference>
<sequence length="251" mass="28255">MCTACTVPQKNVKKPPLERQFGSGILYKNVSISDLGSNWRKLLNVADSVSCDVQRGKMSFQDKIPMHYRESFFRDPFFADCWNILDKTSSMTEKHSEMSSTRSSSSHETHSESHEEHESHSPSPKPGLDGSSGMSKIINDPDKFQVMVEVESFSPEELTVKTVDHYVVVEGKHEEKKEPHGYISRQFTRKYLLPIDCKPENVRCNLSADGILVISVPRENIDLLPLKETIIEISKSDKKVKDGAKNPTAAA</sequence>
<name>A0A8J2P3Q0_9HEXA</name>
<dbReference type="OrthoDB" id="1431247at2759"/>
<dbReference type="GO" id="GO:0005737">
    <property type="term" value="C:cytoplasm"/>
    <property type="evidence" value="ECO:0007669"/>
    <property type="project" value="TreeGrafter"/>
</dbReference>
<feature type="compositionally biased region" description="Basic and acidic residues" evidence="3">
    <location>
        <begin position="105"/>
        <end position="120"/>
    </location>
</feature>
<evidence type="ECO:0000256" key="2">
    <source>
        <dbReference type="RuleBase" id="RU003616"/>
    </source>
</evidence>
<comment type="caution">
    <text evidence="5">The sequence shown here is derived from an EMBL/GenBank/DDBJ whole genome shotgun (WGS) entry which is preliminary data.</text>
</comment>